<evidence type="ECO:0000313" key="3">
    <source>
        <dbReference type="EMBL" id="TNM70966.1"/>
    </source>
</evidence>
<name>A0A5C4Y6L6_9DEIO</name>
<feature type="transmembrane region" description="Helical" evidence="1">
    <location>
        <begin position="111"/>
        <end position="129"/>
    </location>
</feature>
<sequence>MTPDDWQKGIENEAASVQDAQWARETQGVVLLSKRRKLLTDSLASLGAALVLALIWMTGLVLVSRVAWNMDTNPFGVWAMVNIVRFDLVFLGLLLTTGLFLGWWGVQPGRVALTLVLLPVLLWLIGQSVQVEGVWTEPGTNIASDHTTDFAVYKLNVNTFIFALDAALISFLSAWAGRTLRRRNRGRRTAVK</sequence>
<protein>
    <submittedName>
        <fullName evidence="3">Uncharacterized protein</fullName>
    </submittedName>
</protein>
<dbReference type="Proteomes" id="UP000313988">
    <property type="component" value="Unassembled WGS sequence"/>
</dbReference>
<feature type="transmembrane region" description="Helical" evidence="1">
    <location>
        <begin position="43"/>
        <end position="63"/>
    </location>
</feature>
<dbReference type="Proteomes" id="UP000629870">
    <property type="component" value="Unassembled WGS sequence"/>
</dbReference>
<dbReference type="EMBL" id="JACHEW010000001">
    <property type="protein sequence ID" value="MBB6015057.1"/>
    <property type="molecule type" value="Genomic_DNA"/>
</dbReference>
<feature type="transmembrane region" description="Helical" evidence="1">
    <location>
        <begin position="83"/>
        <end position="104"/>
    </location>
</feature>
<reference evidence="2 5" key="2">
    <citation type="submission" date="2020-08" db="EMBL/GenBank/DDBJ databases">
        <title>Genomic Encyclopedia of Type Strains, Phase IV (KMG-IV): sequencing the most valuable type-strain genomes for metagenomic binning, comparative biology and taxonomic classification.</title>
        <authorList>
            <person name="Goeker M."/>
        </authorList>
    </citation>
    <scope>NUCLEOTIDE SEQUENCE [LARGE SCALE GENOMIC DNA]</scope>
    <source>
        <strain evidence="2 5">DSM 12027</strain>
    </source>
</reference>
<keyword evidence="1" id="KW-0812">Transmembrane</keyword>
<proteinExistence type="predicted"/>
<gene>
    <name evidence="3" type="ORF">FHR04_10855</name>
    <name evidence="2" type="ORF">HNQ04_000281</name>
</gene>
<dbReference type="RefSeq" id="WP_139403221.1">
    <property type="nucleotide sequence ID" value="NZ_JACHEW010000001.1"/>
</dbReference>
<keyword evidence="1" id="KW-1133">Transmembrane helix</keyword>
<evidence type="ECO:0000313" key="5">
    <source>
        <dbReference type="Proteomes" id="UP000629870"/>
    </source>
</evidence>
<evidence type="ECO:0000313" key="4">
    <source>
        <dbReference type="Proteomes" id="UP000313988"/>
    </source>
</evidence>
<comment type="caution">
    <text evidence="3">The sequence shown here is derived from an EMBL/GenBank/DDBJ whole genome shotgun (WGS) entry which is preliminary data.</text>
</comment>
<evidence type="ECO:0000313" key="2">
    <source>
        <dbReference type="EMBL" id="MBB6015057.1"/>
    </source>
</evidence>
<accession>A0A5C4Y6L6</accession>
<reference evidence="3 4" key="1">
    <citation type="submission" date="2019-06" db="EMBL/GenBank/DDBJ databases">
        <title>Genome sequence of Deinococcus radiopugnans ATCC 19172.</title>
        <authorList>
            <person name="Maclea K.S."/>
            <person name="Maynard C.R."/>
        </authorList>
    </citation>
    <scope>NUCLEOTIDE SEQUENCE [LARGE SCALE GENOMIC DNA]</scope>
    <source>
        <strain evidence="3 4">ATCC 19172</strain>
    </source>
</reference>
<keyword evidence="1" id="KW-0472">Membrane</keyword>
<evidence type="ECO:0000256" key="1">
    <source>
        <dbReference type="SAM" id="Phobius"/>
    </source>
</evidence>
<dbReference type="AlphaFoldDB" id="A0A5C4Y6L6"/>
<dbReference type="EMBL" id="VDMO01000010">
    <property type="protein sequence ID" value="TNM70966.1"/>
    <property type="molecule type" value="Genomic_DNA"/>
</dbReference>
<feature type="transmembrane region" description="Helical" evidence="1">
    <location>
        <begin position="159"/>
        <end position="177"/>
    </location>
</feature>
<keyword evidence="5" id="KW-1185">Reference proteome</keyword>
<organism evidence="3 4">
    <name type="scientific">Deinococcus radiopugnans ATCC 19172</name>
    <dbReference type="NCBI Taxonomy" id="585398"/>
    <lineage>
        <taxon>Bacteria</taxon>
        <taxon>Thermotogati</taxon>
        <taxon>Deinococcota</taxon>
        <taxon>Deinococci</taxon>
        <taxon>Deinococcales</taxon>
        <taxon>Deinococcaceae</taxon>
        <taxon>Deinococcus</taxon>
    </lineage>
</organism>
<dbReference type="OrthoDB" id="74055at2"/>